<gene>
    <name evidence="7" type="ORF">KP79_PYT21908</name>
</gene>
<dbReference type="Gene3D" id="2.60.120.260">
    <property type="entry name" value="Galactose-binding domain-like"/>
    <property type="match status" value="1"/>
</dbReference>
<dbReference type="SUPFAM" id="SSF56436">
    <property type="entry name" value="C-type lectin-like"/>
    <property type="match status" value="1"/>
</dbReference>
<evidence type="ECO:0000256" key="2">
    <source>
        <dbReference type="SAM" id="SignalP"/>
    </source>
</evidence>
<dbReference type="PANTHER" id="PTHR24543">
    <property type="entry name" value="MULTICOPPER OXIDASE-RELATED"/>
    <property type="match status" value="1"/>
</dbReference>
<dbReference type="AlphaFoldDB" id="A0A210QGC6"/>
<feature type="signal peptide" evidence="2">
    <location>
        <begin position="1"/>
        <end position="17"/>
    </location>
</feature>
<evidence type="ECO:0000259" key="4">
    <source>
        <dbReference type="PROSITE" id="PS50041"/>
    </source>
</evidence>
<dbReference type="PROSITE" id="PS50228">
    <property type="entry name" value="SUEL_LECTIN"/>
    <property type="match status" value="1"/>
</dbReference>
<evidence type="ECO:0000256" key="1">
    <source>
        <dbReference type="ARBA" id="ARBA00023157"/>
    </source>
</evidence>
<dbReference type="InterPro" id="IPR016187">
    <property type="entry name" value="CTDL_fold"/>
</dbReference>
<evidence type="ECO:0000259" key="6">
    <source>
        <dbReference type="PROSITE" id="PS50940"/>
    </source>
</evidence>
<feature type="domain" description="SUEL-type lectin" evidence="5">
    <location>
        <begin position="22"/>
        <end position="109"/>
    </location>
</feature>
<dbReference type="EMBL" id="NEDP02003827">
    <property type="protein sequence ID" value="OWF47671.1"/>
    <property type="molecule type" value="Genomic_DNA"/>
</dbReference>
<keyword evidence="8" id="KW-1185">Reference proteome</keyword>
<dbReference type="GO" id="GO:0005576">
    <property type="term" value="C:extracellular region"/>
    <property type="evidence" value="ECO:0007669"/>
    <property type="project" value="InterPro"/>
</dbReference>
<dbReference type="GO" id="GO:0004180">
    <property type="term" value="F:carboxypeptidase activity"/>
    <property type="evidence" value="ECO:0007669"/>
    <property type="project" value="UniProtKB-KW"/>
</dbReference>
<dbReference type="InterPro" id="IPR018378">
    <property type="entry name" value="C-type_lectin_CS"/>
</dbReference>
<dbReference type="PANTHER" id="PTHR24543:SF325">
    <property type="entry name" value="F5_8 TYPE C DOMAIN-CONTAINING PROTEIN"/>
    <property type="match status" value="1"/>
</dbReference>
<dbReference type="Pfam" id="PF00059">
    <property type="entry name" value="Lectin_C"/>
    <property type="match status" value="1"/>
</dbReference>
<accession>A0A210QGC6</accession>
<feature type="domain" description="F5/8 type C" evidence="3">
    <location>
        <begin position="142"/>
        <end position="307"/>
    </location>
</feature>
<dbReference type="InterPro" id="IPR002557">
    <property type="entry name" value="Chitin-bd_dom"/>
</dbReference>
<feature type="domain" description="Chitin-binding type-2" evidence="6">
    <location>
        <begin position="510"/>
        <end position="565"/>
    </location>
</feature>
<dbReference type="SUPFAM" id="SSF49785">
    <property type="entry name" value="Galactose-binding domain-like"/>
    <property type="match status" value="1"/>
</dbReference>
<dbReference type="InterPro" id="IPR016186">
    <property type="entry name" value="C-type_lectin-like/link_sf"/>
</dbReference>
<dbReference type="OrthoDB" id="9973968at2759"/>
<dbReference type="Pfam" id="PF00754">
    <property type="entry name" value="F5_F8_type_C"/>
    <property type="match status" value="1"/>
</dbReference>
<dbReference type="InterPro" id="IPR000421">
    <property type="entry name" value="FA58C"/>
</dbReference>
<sequence>MHKYFFAFVFFPGVVFSLNKFICEHSTDSISCLNGYALKIRSVNFGRTSKIVCSNDPTTNCYSSGRTTGYLANKCNGLNACQLTADSNVIGENPCPGVSKYLDLQYDCDPIPTTSTTTTTTTTTVAPVTQQTTTPQGAPQVCHEYLVSGMRGIPDNKLTASSTWSNKTNDDHKPHRSRLFTTAVDYANGTYLRGAWSAGVNDKNQYIQAELAKVSTVRGMVTQGQNVNPKDNCCSQKVSSYRVGYSVDGTTWVMVKNGPNDMIFPGNTDQDTPVTNMLPCPVIAKYIRLYPVKWDKHISLRWDAIGCPTDASPYGQCPAGWLERPGSNECYLITINKTKGYDDARQACRLEQGDLVQIDTVAERNWVIQQLNVVKNTKFPNNQLFQVWVGLSNRPRRDTIDYKWIDGTPHDTNIVPWLPNMPDNYLTIEHCGELVNSGLNDINCNNPINYVCEKKKYWNAPVNNFTPAVVIPTTPSTQVPSTIHSGIPIPIGGSAQTIGQSTFTRGCHKASDCRNLQLGDYQSCTGCHYYLTCAPSGDFVRPCPANLIFDFNSKACVARSGTCIGP</sequence>
<dbReference type="PROSITE" id="PS50041">
    <property type="entry name" value="C_TYPE_LECTIN_2"/>
    <property type="match status" value="1"/>
</dbReference>
<dbReference type="SMART" id="SM00034">
    <property type="entry name" value="CLECT"/>
    <property type="match status" value="1"/>
</dbReference>
<dbReference type="GO" id="GO:0008061">
    <property type="term" value="F:chitin binding"/>
    <property type="evidence" value="ECO:0007669"/>
    <property type="project" value="InterPro"/>
</dbReference>
<evidence type="ECO:0000313" key="8">
    <source>
        <dbReference type="Proteomes" id="UP000242188"/>
    </source>
</evidence>
<dbReference type="PROSITE" id="PS00615">
    <property type="entry name" value="C_TYPE_LECTIN_1"/>
    <property type="match status" value="1"/>
</dbReference>
<reference evidence="7 8" key="1">
    <citation type="journal article" date="2017" name="Nat. Ecol. Evol.">
        <title>Scallop genome provides insights into evolution of bilaterian karyotype and development.</title>
        <authorList>
            <person name="Wang S."/>
            <person name="Zhang J."/>
            <person name="Jiao W."/>
            <person name="Li J."/>
            <person name="Xun X."/>
            <person name="Sun Y."/>
            <person name="Guo X."/>
            <person name="Huan P."/>
            <person name="Dong B."/>
            <person name="Zhang L."/>
            <person name="Hu X."/>
            <person name="Sun X."/>
            <person name="Wang J."/>
            <person name="Zhao C."/>
            <person name="Wang Y."/>
            <person name="Wang D."/>
            <person name="Huang X."/>
            <person name="Wang R."/>
            <person name="Lv J."/>
            <person name="Li Y."/>
            <person name="Zhang Z."/>
            <person name="Liu B."/>
            <person name="Lu W."/>
            <person name="Hui Y."/>
            <person name="Liang J."/>
            <person name="Zhou Z."/>
            <person name="Hou R."/>
            <person name="Li X."/>
            <person name="Liu Y."/>
            <person name="Li H."/>
            <person name="Ning X."/>
            <person name="Lin Y."/>
            <person name="Zhao L."/>
            <person name="Xing Q."/>
            <person name="Dou J."/>
            <person name="Li Y."/>
            <person name="Mao J."/>
            <person name="Guo H."/>
            <person name="Dou H."/>
            <person name="Li T."/>
            <person name="Mu C."/>
            <person name="Jiang W."/>
            <person name="Fu Q."/>
            <person name="Fu X."/>
            <person name="Miao Y."/>
            <person name="Liu J."/>
            <person name="Yu Q."/>
            <person name="Li R."/>
            <person name="Liao H."/>
            <person name="Li X."/>
            <person name="Kong Y."/>
            <person name="Jiang Z."/>
            <person name="Chourrout D."/>
            <person name="Li R."/>
            <person name="Bao Z."/>
        </authorList>
    </citation>
    <scope>NUCLEOTIDE SEQUENCE [LARGE SCALE GENOMIC DNA]</scope>
    <source>
        <strain evidence="7 8">PY_sf001</strain>
    </source>
</reference>
<dbReference type="CDD" id="cd00057">
    <property type="entry name" value="FA58C"/>
    <property type="match status" value="1"/>
</dbReference>
<keyword evidence="7" id="KW-0378">Hydrolase</keyword>
<dbReference type="InterPro" id="IPR043159">
    <property type="entry name" value="Lectin_gal-bd_sf"/>
</dbReference>
<dbReference type="GO" id="GO:0030246">
    <property type="term" value="F:carbohydrate binding"/>
    <property type="evidence" value="ECO:0007669"/>
    <property type="project" value="InterPro"/>
</dbReference>
<comment type="caution">
    <text evidence="7">The sequence shown here is derived from an EMBL/GenBank/DDBJ whole genome shotgun (WGS) entry which is preliminary data.</text>
</comment>
<dbReference type="Gene3D" id="2.60.120.740">
    <property type="match status" value="1"/>
</dbReference>
<keyword evidence="2" id="KW-0732">Signal</keyword>
<organism evidence="7 8">
    <name type="scientific">Mizuhopecten yessoensis</name>
    <name type="common">Japanese scallop</name>
    <name type="synonym">Patinopecten yessoensis</name>
    <dbReference type="NCBI Taxonomy" id="6573"/>
    <lineage>
        <taxon>Eukaryota</taxon>
        <taxon>Metazoa</taxon>
        <taxon>Spiralia</taxon>
        <taxon>Lophotrochozoa</taxon>
        <taxon>Mollusca</taxon>
        <taxon>Bivalvia</taxon>
        <taxon>Autobranchia</taxon>
        <taxon>Pteriomorphia</taxon>
        <taxon>Pectinida</taxon>
        <taxon>Pectinoidea</taxon>
        <taxon>Pectinidae</taxon>
        <taxon>Mizuhopecten</taxon>
    </lineage>
</organism>
<evidence type="ECO:0000313" key="7">
    <source>
        <dbReference type="EMBL" id="OWF47671.1"/>
    </source>
</evidence>
<dbReference type="InterPro" id="IPR000922">
    <property type="entry name" value="Lectin_gal-bd_dom"/>
</dbReference>
<keyword evidence="7" id="KW-0645">Protease</keyword>
<dbReference type="Gene3D" id="3.10.100.10">
    <property type="entry name" value="Mannose-Binding Protein A, subunit A"/>
    <property type="match status" value="1"/>
</dbReference>
<dbReference type="InterPro" id="IPR001304">
    <property type="entry name" value="C-type_lectin-like"/>
</dbReference>
<evidence type="ECO:0000259" key="5">
    <source>
        <dbReference type="PROSITE" id="PS50228"/>
    </source>
</evidence>
<keyword evidence="7" id="KW-0121">Carboxypeptidase</keyword>
<name>A0A210QGC6_MIZYE</name>
<dbReference type="PROSITE" id="PS50940">
    <property type="entry name" value="CHIT_BIND_II"/>
    <property type="match status" value="1"/>
</dbReference>
<dbReference type="SMART" id="SM00231">
    <property type="entry name" value="FA58C"/>
    <property type="match status" value="1"/>
</dbReference>
<feature type="domain" description="C-type lectin" evidence="4">
    <location>
        <begin position="326"/>
        <end position="453"/>
    </location>
</feature>
<protein>
    <submittedName>
        <fullName evidence="7">Inactive carboxypeptidase-like protein X2</fullName>
    </submittedName>
</protein>
<dbReference type="InterPro" id="IPR008979">
    <property type="entry name" value="Galactose-bd-like_sf"/>
</dbReference>
<dbReference type="Proteomes" id="UP000242188">
    <property type="component" value="Unassembled WGS sequence"/>
</dbReference>
<keyword evidence="1" id="KW-1015">Disulfide bond</keyword>
<feature type="chain" id="PRO_5013278850" evidence="2">
    <location>
        <begin position="18"/>
        <end position="566"/>
    </location>
</feature>
<dbReference type="Pfam" id="PF02140">
    <property type="entry name" value="SUEL_Lectin"/>
    <property type="match status" value="1"/>
</dbReference>
<evidence type="ECO:0000259" key="3">
    <source>
        <dbReference type="PROSITE" id="PS50022"/>
    </source>
</evidence>
<dbReference type="PROSITE" id="PS50022">
    <property type="entry name" value="FA58C_3"/>
    <property type="match status" value="1"/>
</dbReference>
<proteinExistence type="predicted"/>
<dbReference type="CDD" id="cd22827">
    <property type="entry name" value="Gal_Rha_Lectin_SUL-I-like"/>
    <property type="match status" value="1"/>
</dbReference>